<evidence type="ECO:0000313" key="3">
    <source>
        <dbReference type="Proteomes" id="UP001218188"/>
    </source>
</evidence>
<dbReference type="Proteomes" id="UP001218188">
    <property type="component" value="Unassembled WGS sequence"/>
</dbReference>
<dbReference type="EMBL" id="JARJCM010000378">
    <property type="protein sequence ID" value="KAJ7017781.1"/>
    <property type="molecule type" value="Genomic_DNA"/>
</dbReference>
<feature type="region of interest" description="Disordered" evidence="1">
    <location>
        <begin position="79"/>
        <end position="98"/>
    </location>
</feature>
<feature type="compositionally biased region" description="Basic residues" evidence="1">
    <location>
        <begin position="87"/>
        <end position="96"/>
    </location>
</feature>
<organism evidence="2 3">
    <name type="scientific">Mycena alexandri</name>
    <dbReference type="NCBI Taxonomy" id="1745969"/>
    <lineage>
        <taxon>Eukaryota</taxon>
        <taxon>Fungi</taxon>
        <taxon>Dikarya</taxon>
        <taxon>Basidiomycota</taxon>
        <taxon>Agaricomycotina</taxon>
        <taxon>Agaricomycetes</taxon>
        <taxon>Agaricomycetidae</taxon>
        <taxon>Agaricales</taxon>
        <taxon>Marasmiineae</taxon>
        <taxon>Mycenaceae</taxon>
        <taxon>Mycena</taxon>
    </lineage>
</organism>
<evidence type="ECO:0000313" key="2">
    <source>
        <dbReference type="EMBL" id="KAJ7017781.1"/>
    </source>
</evidence>
<keyword evidence="3" id="KW-1185">Reference proteome</keyword>
<gene>
    <name evidence="2" type="ORF">C8F04DRAFT_1199900</name>
</gene>
<name>A0AAD6WNG6_9AGAR</name>
<reference evidence="2" key="1">
    <citation type="submission" date="2023-03" db="EMBL/GenBank/DDBJ databases">
        <title>Massive genome expansion in bonnet fungi (Mycena s.s.) driven by repeated elements and novel gene families across ecological guilds.</title>
        <authorList>
            <consortium name="Lawrence Berkeley National Laboratory"/>
            <person name="Harder C.B."/>
            <person name="Miyauchi S."/>
            <person name="Viragh M."/>
            <person name="Kuo A."/>
            <person name="Thoen E."/>
            <person name="Andreopoulos B."/>
            <person name="Lu D."/>
            <person name="Skrede I."/>
            <person name="Drula E."/>
            <person name="Henrissat B."/>
            <person name="Morin E."/>
            <person name="Kohler A."/>
            <person name="Barry K."/>
            <person name="LaButti K."/>
            <person name="Morin E."/>
            <person name="Salamov A."/>
            <person name="Lipzen A."/>
            <person name="Mereny Z."/>
            <person name="Hegedus B."/>
            <person name="Baldrian P."/>
            <person name="Stursova M."/>
            <person name="Weitz H."/>
            <person name="Taylor A."/>
            <person name="Grigoriev I.V."/>
            <person name="Nagy L.G."/>
            <person name="Martin F."/>
            <person name="Kauserud H."/>
        </authorList>
    </citation>
    <scope>NUCLEOTIDE SEQUENCE</scope>
    <source>
        <strain evidence="2">CBHHK200</strain>
    </source>
</reference>
<proteinExistence type="predicted"/>
<evidence type="ECO:0000256" key="1">
    <source>
        <dbReference type="SAM" id="MobiDB-lite"/>
    </source>
</evidence>
<accession>A0AAD6WNG6</accession>
<comment type="caution">
    <text evidence="2">The sequence shown here is derived from an EMBL/GenBank/DDBJ whole genome shotgun (WGS) entry which is preliminary data.</text>
</comment>
<dbReference type="AlphaFoldDB" id="A0AAD6WNG6"/>
<protein>
    <submittedName>
        <fullName evidence="2">Uncharacterized protein</fullName>
    </submittedName>
</protein>
<sequence>MFELERDGGTKTGCKRICEDRAYVDAAGAGVGGAQEDAERECEYELVARGRAQYKYVHDGFDRGRTVRVCGREDVEWKSRRAEAPPKRARRGRPRRSAGADRLGFVRLGDDDRVRVSEAEALGEAPHPVRIDPVHLCFRAARCRAVERRAFPSLEAADGGRGLTAYSYTEALRTFQW</sequence>